<protein>
    <recommendedName>
        <fullName evidence="7">Fucosyltransferase</fullName>
        <ecNumber evidence="7">2.4.1.-</ecNumber>
    </recommendedName>
</protein>
<keyword evidence="10" id="KW-1185">Reference proteome</keyword>
<dbReference type="InterPro" id="IPR055270">
    <property type="entry name" value="Glyco_tran_10_C"/>
</dbReference>
<dbReference type="AlphaFoldDB" id="A0AAQ4E7D1"/>
<evidence type="ECO:0000259" key="8">
    <source>
        <dbReference type="Pfam" id="PF00852"/>
    </source>
</evidence>
<dbReference type="Pfam" id="PF00852">
    <property type="entry name" value="Glyco_transf_10"/>
    <property type="match status" value="1"/>
</dbReference>
<comment type="pathway">
    <text evidence="2">Protein modification; protein glycosylation.</text>
</comment>
<reference evidence="9 10" key="1">
    <citation type="journal article" date="2023" name="Arcadia Sci">
        <title>De novo assembly of a long-read Amblyomma americanum tick genome.</title>
        <authorList>
            <person name="Chou S."/>
            <person name="Poskanzer K.E."/>
            <person name="Rollins M."/>
            <person name="Thuy-Boun P.S."/>
        </authorList>
    </citation>
    <scope>NUCLEOTIDE SEQUENCE [LARGE SCALE GENOMIC DNA]</scope>
    <source>
        <strain evidence="9">F_SG_1</strain>
        <tissue evidence="9">Salivary glands</tissue>
    </source>
</reference>
<keyword evidence="7" id="KW-0472">Membrane</keyword>
<keyword evidence="5 7" id="KW-0808">Transferase</keyword>
<feature type="domain" description="Fucosyltransferase C-terminal" evidence="8">
    <location>
        <begin position="32"/>
        <end position="126"/>
    </location>
</feature>
<evidence type="ECO:0000256" key="3">
    <source>
        <dbReference type="ARBA" id="ARBA00008919"/>
    </source>
</evidence>
<dbReference type="EC" id="2.4.1.-" evidence="7"/>
<accession>A0AAQ4E7D1</accession>
<dbReference type="EMBL" id="JARKHS020020918">
    <property type="protein sequence ID" value="KAK8770568.1"/>
    <property type="molecule type" value="Genomic_DNA"/>
</dbReference>
<keyword evidence="4 7" id="KW-0328">Glycosyltransferase</keyword>
<evidence type="ECO:0000256" key="6">
    <source>
        <dbReference type="ARBA" id="ARBA00023034"/>
    </source>
</evidence>
<keyword evidence="6 7" id="KW-0333">Golgi apparatus</keyword>
<comment type="subcellular location">
    <subcellularLocation>
        <location evidence="1">Golgi apparatus membrane</location>
        <topology evidence="1">Single-pass type II membrane protein</topology>
    </subcellularLocation>
    <subcellularLocation>
        <location evidence="7">Golgi apparatus</location>
        <location evidence="7">Golgi stack membrane</location>
        <topology evidence="7">Single-pass type II membrane protein</topology>
    </subcellularLocation>
</comment>
<dbReference type="GO" id="GO:0008417">
    <property type="term" value="F:fucosyltransferase activity"/>
    <property type="evidence" value="ECO:0007669"/>
    <property type="project" value="InterPro"/>
</dbReference>
<name>A0AAQ4E7D1_AMBAM</name>
<dbReference type="GO" id="GO:0000139">
    <property type="term" value="C:Golgi membrane"/>
    <property type="evidence" value="ECO:0007669"/>
    <property type="project" value="UniProtKB-SubCell"/>
</dbReference>
<proteinExistence type="inferred from homology"/>
<organism evidence="9 10">
    <name type="scientific">Amblyomma americanum</name>
    <name type="common">Lone star tick</name>
    <dbReference type="NCBI Taxonomy" id="6943"/>
    <lineage>
        <taxon>Eukaryota</taxon>
        <taxon>Metazoa</taxon>
        <taxon>Ecdysozoa</taxon>
        <taxon>Arthropoda</taxon>
        <taxon>Chelicerata</taxon>
        <taxon>Arachnida</taxon>
        <taxon>Acari</taxon>
        <taxon>Parasitiformes</taxon>
        <taxon>Ixodida</taxon>
        <taxon>Ixodoidea</taxon>
        <taxon>Ixodidae</taxon>
        <taxon>Amblyomminae</taxon>
        <taxon>Amblyomma</taxon>
    </lineage>
</organism>
<dbReference type="PANTHER" id="PTHR48438:SF1">
    <property type="entry name" value="ALPHA-(1,3)-FUCOSYLTRANSFERASE C-RELATED"/>
    <property type="match status" value="1"/>
</dbReference>
<evidence type="ECO:0000256" key="4">
    <source>
        <dbReference type="ARBA" id="ARBA00022676"/>
    </source>
</evidence>
<dbReference type="GO" id="GO:0032580">
    <property type="term" value="C:Golgi cisterna membrane"/>
    <property type="evidence" value="ECO:0007669"/>
    <property type="project" value="UniProtKB-SubCell"/>
</dbReference>
<dbReference type="Proteomes" id="UP001321473">
    <property type="component" value="Unassembled WGS sequence"/>
</dbReference>
<dbReference type="PANTHER" id="PTHR48438">
    <property type="entry name" value="ALPHA-(1,3)-FUCOSYLTRANSFERASE C-RELATED"/>
    <property type="match status" value="1"/>
</dbReference>
<keyword evidence="7" id="KW-0812">Transmembrane</keyword>
<dbReference type="InterPro" id="IPR038577">
    <property type="entry name" value="GT10-like_C_sf"/>
</dbReference>
<comment type="similarity">
    <text evidence="3 7">Belongs to the glycosyltransferase 10 family.</text>
</comment>
<dbReference type="Gene3D" id="3.40.50.11660">
    <property type="entry name" value="Glycosyl transferase family 10, C-terminal domain"/>
    <property type="match status" value="1"/>
</dbReference>
<sequence>MQVLTEVMDALQGSAIRGCGASDCGCYEHPLEAIYDAFRYDLIPVYFGQKTLVGLPEHSFVDAFAMLRATDIIDYLSALLKDWDLYCAFFKWKEEYVLSSRDDLCYLCDALKKNLQRKTTDVVAWWKKSNLCPLNHRISQAHSQPHEAYVH</sequence>
<evidence type="ECO:0000256" key="1">
    <source>
        <dbReference type="ARBA" id="ARBA00004323"/>
    </source>
</evidence>
<comment type="caution">
    <text evidence="9">The sequence shown here is derived from an EMBL/GenBank/DDBJ whole genome shotgun (WGS) entry which is preliminary data.</text>
</comment>
<evidence type="ECO:0000256" key="5">
    <source>
        <dbReference type="ARBA" id="ARBA00022679"/>
    </source>
</evidence>
<dbReference type="SUPFAM" id="SSF53756">
    <property type="entry name" value="UDP-Glycosyltransferase/glycogen phosphorylase"/>
    <property type="match status" value="1"/>
</dbReference>
<evidence type="ECO:0000313" key="10">
    <source>
        <dbReference type="Proteomes" id="UP001321473"/>
    </source>
</evidence>
<evidence type="ECO:0000313" key="9">
    <source>
        <dbReference type="EMBL" id="KAK8770568.1"/>
    </source>
</evidence>
<evidence type="ECO:0000256" key="2">
    <source>
        <dbReference type="ARBA" id="ARBA00004922"/>
    </source>
</evidence>
<dbReference type="InterPro" id="IPR001503">
    <property type="entry name" value="Glyco_trans_10"/>
</dbReference>
<gene>
    <name evidence="9" type="ORF">V5799_012969</name>
</gene>
<evidence type="ECO:0000256" key="7">
    <source>
        <dbReference type="RuleBase" id="RU003832"/>
    </source>
</evidence>